<dbReference type="SUPFAM" id="SSF55781">
    <property type="entry name" value="GAF domain-like"/>
    <property type="match status" value="1"/>
</dbReference>
<name>A0ABV2G8Z8_9BACL</name>
<feature type="transmembrane region" description="Helical" evidence="1">
    <location>
        <begin position="179"/>
        <end position="198"/>
    </location>
</feature>
<keyword evidence="1" id="KW-0472">Membrane</keyword>
<gene>
    <name evidence="3" type="ORF">ABID49_000511</name>
</gene>
<dbReference type="PANTHER" id="PTHR45138:SF9">
    <property type="entry name" value="DIGUANYLATE CYCLASE DGCM-RELATED"/>
    <property type="match status" value="1"/>
</dbReference>
<dbReference type="SUPFAM" id="SSF55073">
    <property type="entry name" value="Nucleotide cyclase"/>
    <property type="match status" value="1"/>
</dbReference>
<dbReference type="NCBIfam" id="TIGR00254">
    <property type="entry name" value="GGDEF"/>
    <property type="match status" value="1"/>
</dbReference>
<feature type="transmembrane region" description="Helical" evidence="1">
    <location>
        <begin position="69"/>
        <end position="98"/>
    </location>
</feature>
<feature type="transmembrane region" description="Helical" evidence="1">
    <location>
        <begin position="204"/>
        <end position="224"/>
    </location>
</feature>
<dbReference type="Proteomes" id="UP001549099">
    <property type="component" value="Unassembled WGS sequence"/>
</dbReference>
<dbReference type="SMART" id="SM00267">
    <property type="entry name" value="GGDEF"/>
    <property type="match status" value="1"/>
</dbReference>
<comment type="caution">
    <text evidence="3">The sequence shown here is derived from an EMBL/GenBank/DDBJ whole genome shotgun (WGS) entry which is preliminary data.</text>
</comment>
<dbReference type="CDD" id="cd01949">
    <property type="entry name" value="GGDEF"/>
    <property type="match status" value="1"/>
</dbReference>
<keyword evidence="1" id="KW-0812">Transmembrane</keyword>
<dbReference type="Gene3D" id="3.30.70.270">
    <property type="match status" value="1"/>
</dbReference>
<feature type="transmembrane region" description="Helical" evidence="1">
    <location>
        <begin position="141"/>
        <end position="159"/>
    </location>
</feature>
<dbReference type="InterPro" id="IPR029016">
    <property type="entry name" value="GAF-like_dom_sf"/>
</dbReference>
<keyword evidence="4" id="KW-1185">Reference proteome</keyword>
<evidence type="ECO:0000313" key="3">
    <source>
        <dbReference type="EMBL" id="MET3574629.1"/>
    </source>
</evidence>
<dbReference type="Gene3D" id="3.30.450.40">
    <property type="match status" value="1"/>
</dbReference>
<reference evidence="3 4" key="1">
    <citation type="submission" date="2024-06" db="EMBL/GenBank/DDBJ databases">
        <title>Genomic Encyclopedia of Type Strains, Phase IV (KMG-IV): sequencing the most valuable type-strain genomes for metagenomic binning, comparative biology and taxonomic classification.</title>
        <authorList>
            <person name="Goeker M."/>
        </authorList>
    </citation>
    <scope>NUCLEOTIDE SEQUENCE [LARGE SCALE GENOMIC DNA]</scope>
    <source>
        <strain evidence="3 4">DSM 26128</strain>
    </source>
</reference>
<organism evidence="3 4">
    <name type="scientific">Bhargavaea ullalensis</name>
    <dbReference type="NCBI Taxonomy" id="1265685"/>
    <lineage>
        <taxon>Bacteria</taxon>
        <taxon>Bacillati</taxon>
        <taxon>Bacillota</taxon>
        <taxon>Bacilli</taxon>
        <taxon>Bacillales</taxon>
        <taxon>Caryophanaceae</taxon>
        <taxon>Bhargavaea</taxon>
    </lineage>
</organism>
<protein>
    <submittedName>
        <fullName evidence="3">Diguanylate cyclase (GGDEF)-like protein</fullName>
    </submittedName>
</protein>
<dbReference type="InterPro" id="IPR029787">
    <property type="entry name" value="Nucleotide_cyclase"/>
</dbReference>
<dbReference type="PROSITE" id="PS50887">
    <property type="entry name" value="GGDEF"/>
    <property type="match status" value="1"/>
</dbReference>
<evidence type="ECO:0000259" key="2">
    <source>
        <dbReference type="PROSITE" id="PS50887"/>
    </source>
</evidence>
<dbReference type="EMBL" id="JBEPLW010000002">
    <property type="protein sequence ID" value="MET3574629.1"/>
    <property type="molecule type" value="Genomic_DNA"/>
</dbReference>
<dbReference type="InterPro" id="IPR050469">
    <property type="entry name" value="Diguanylate_Cyclase"/>
</dbReference>
<accession>A0ABV2G8Z8</accession>
<evidence type="ECO:0000313" key="4">
    <source>
        <dbReference type="Proteomes" id="UP001549099"/>
    </source>
</evidence>
<dbReference type="RefSeq" id="WP_354195009.1">
    <property type="nucleotide sequence ID" value="NZ_JBEPLW010000002.1"/>
</dbReference>
<proteinExistence type="predicted"/>
<feature type="transmembrane region" description="Helical" evidence="1">
    <location>
        <begin position="39"/>
        <end position="57"/>
    </location>
</feature>
<sequence length="569" mass="63351">MTISKRERILLPAAWLLIVPPGLLFIMANGGFNLSPDEWLTVGGLALVALVTSLYPLSFQNITVSFQEWLLIAIFLQFGLGPEVAVSQIITISTIIAVKGTLPSFHRFTLNSLIFFASSVISAAAFYAAGGKTGMLDPASVLGFGALYSIVYLLVNHLCLFVDSRLSSRPYQFRSIETFWDFASLLVIFPLGIAAYFMEMKYGLYGILPLAVPFFIALVFATKYNTTEWINRRLSKASEIGYELADRLSQGELVELFTKRLQEMEEADAVYVVESAGGRLVTVSAYEDGRYTSVPRLFSISSEGARGAGLNRSAVRMYNTVKEWQRELPIRMPDWMESVMTAPIRRDEGLTGWVIVASQRRHAFSREDRPILELICTHFRVSLDKARIHETALTESERCALTGLYNFRWFEKELNYQMSLVGGGALSRLSLIMLDIDRFKSLNDTYGHQSGNDILRGLAGILERESTGKGRVARFGGEEFVILLPGWLKDETAAFAEHLRRYIEQSVFEVSPDLGPDIRPTFVSITVSIGVATAPDDTDEPLGLLRNADRALYVGGKQAGRNRVGVYST</sequence>
<dbReference type="InterPro" id="IPR000160">
    <property type="entry name" value="GGDEF_dom"/>
</dbReference>
<feature type="domain" description="GGDEF" evidence="2">
    <location>
        <begin position="427"/>
        <end position="569"/>
    </location>
</feature>
<evidence type="ECO:0000256" key="1">
    <source>
        <dbReference type="SAM" id="Phobius"/>
    </source>
</evidence>
<keyword evidence="1" id="KW-1133">Transmembrane helix</keyword>
<feature type="transmembrane region" description="Helical" evidence="1">
    <location>
        <begin position="12"/>
        <end position="32"/>
    </location>
</feature>
<dbReference type="Pfam" id="PF00990">
    <property type="entry name" value="GGDEF"/>
    <property type="match status" value="1"/>
</dbReference>
<dbReference type="InterPro" id="IPR043128">
    <property type="entry name" value="Rev_trsase/Diguanyl_cyclase"/>
</dbReference>
<dbReference type="PANTHER" id="PTHR45138">
    <property type="entry name" value="REGULATORY COMPONENTS OF SENSORY TRANSDUCTION SYSTEM"/>
    <property type="match status" value="1"/>
</dbReference>
<feature type="transmembrane region" description="Helical" evidence="1">
    <location>
        <begin position="110"/>
        <end position="129"/>
    </location>
</feature>